<gene>
    <name evidence="3" type="primary">LOC110980029</name>
</gene>
<dbReference type="Gene3D" id="3.40.50.300">
    <property type="entry name" value="P-loop containing nucleotide triphosphate hydrolases"/>
    <property type="match status" value="1"/>
</dbReference>
<dbReference type="AlphaFoldDB" id="A0A8B7YHD5"/>
<organism evidence="2 3">
    <name type="scientific">Acanthaster planci</name>
    <name type="common">Crown-of-thorns starfish</name>
    <dbReference type="NCBI Taxonomy" id="133434"/>
    <lineage>
        <taxon>Eukaryota</taxon>
        <taxon>Metazoa</taxon>
        <taxon>Echinodermata</taxon>
        <taxon>Eleutherozoa</taxon>
        <taxon>Asterozoa</taxon>
        <taxon>Asteroidea</taxon>
        <taxon>Valvatacea</taxon>
        <taxon>Valvatida</taxon>
        <taxon>Acanthasteridae</taxon>
        <taxon>Acanthaster</taxon>
    </lineage>
</organism>
<dbReference type="RefSeq" id="XP_022091992.1">
    <property type="nucleotide sequence ID" value="XM_022236300.1"/>
</dbReference>
<keyword evidence="2" id="KW-1185">Reference proteome</keyword>
<evidence type="ECO:0000313" key="3">
    <source>
        <dbReference type="RefSeq" id="XP_022091992.1"/>
    </source>
</evidence>
<dbReference type="InterPro" id="IPR000863">
    <property type="entry name" value="Sulfotransferase_dom"/>
</dbReference>
<dbReference type="InterPro" id="IPR027417">
    <property type="entry name" value="P-loop_NTPase"/>
</dbReference>
<proteinExistence type="predicted"/>
<dbReference type="GO" id="GO:0019319">
    <property type="term" value="P:hexose biosynthetic process"/>
    <property type="evidence" value="ECO:0007669"/>
    <property type="project" value="TreeGrafter"/>
</dbReference>
<protein>
    <submittedName>
        <fullName evidence="3">Carbohydrate sulfotransferase 15-like isoform X1</fullName>
    </submittedName>
</protein>
<dbReference type="InterPro" id="IPR052654">
    <property type="entry name" value="CS_Sulfotransferase"/>
</dbReference>
<dbReference type="SUPFAM" id="SSF52540">
    <property type="entry name" value="P-loop containing nucleoside triphosphate hydrolases"/>
    <property type="match status" value="1"/>
</dbReference>
<dbReference type="Proteomes" id="UP000694845">
    <property type="component" value="Unplaced"/>
</dbReference>
<dbReference type="OMA" id="WTRHRFR"/>
<dbReference type="GeneID" id="110980029"/>
<dbReference type="GO" id="GO:0050659">
    <property type="term" value="F:N-acetylgalactosamine 4-sulfate 6-O-sulfotransferase activity"/>
    <property type="evidence" value="ECO:0007669"/>
    <property type="project" value="TreeGrafter"/>
</dbReference>
<evidence type="ECO:0000313" key="2">
    <source>
        <dbReference type="Proteomes" id="UP000694845"/>
    </source>
</evidence>
<dbReference type="KEGG" id="aplc:110980029"/>
<accession>A0A8B7YHD5</accession>
<feature type="domain" description="Sulfotransferase" evidence="1">
    <location>
        <begin position="16"/>
        <end position="253"/>
    </location>
</feature>
<evidence type="ECO:0000259" key="1">
    <source>
        <dbReference type="Pfam" id="PF00685"/>
    </source>
</evidence>
<dbReference type="PANTHER" id="PTHR15723:SF0">
    <property type="entry name" value="CARBOHYDRATE SULFOTRANSFERASE 15"/>
    <property type="match status" value="1"/>
</dbReference>
<name>A0A8B7YHD5_ACAPL</name>
<dbReference type="Pfam" id="PF00685">
    <property type="entry name" value="Sulfotransfer_1"/>
    <property type="match status" value="1"/>
</dbReference>
<dbReference type="OrthoDB" id="8068875at2759"/>
<sequence length="312" mass="36734">MALTGTTSTLRCMPYFFLAGMPKAGTTDLYAKLHGHPQVIKTTVKEPHWWTRHRFRGVSLKMYLDKQSINIAPRLKNGPDPNIIIGDSSASTLWDIIEWRRLSHAPDIQPPHILSEIIGTILPDARFIVILRDPVDRLYSDFNYFNSYDYHKGPSIFHDYVMKFIAKFQSCLRKPLDYRTCTYALQNETRTRMSLGMYSIYLRDWLKVFPSDQFKVLRLEDWHANCTSILPKLYDFLQLRRLDNLEIARICSQRSSNVNRRQVKPMLQKTRQILTDFYLPSKIDLANLLRDDRYLWNDRIRGVHLSTLQAEF</sequence>
<dbReference type="PANTHER" id="PTHR15723">
    <property type="entry name" value="CARBOHYDRATE SULFOTRANSFERASE 15"/>
    <property type="match status" value="1"/>
</dbReference>
<reference evidence="3" key="1">
    <citation type="submission" date="2025-08" db="UniProtKB">
        <authorList>
            <consortium name="RefSeq"/>
        </authorList>
    </citation>
    <scope>IDENTIFICATION</scope>
</reference>